<dbReference type="GeneID" id="108992076"/>
<gene>
    <name evidence="2" type="primary">LOC108992076</name>
</gene>
<dbReference type="AlphaFoldDB" id="A0A6P9ERU5"/>
<proteinExistence type="predicted"/>
<sequence>MKQNQNMGSTASGDRITSLINSTISHELSMLPKPSIFRAPTILYRLNPQAYIPDAFSFGPLHHDKPNLKPAEKIKARYLRGLISRLRSPDRDTKLRELVRSIEAVEREARQCYAGQIDYTPDKFIQILVIDGCFIIELLRKNAYHELREEDDPIFTMSCMLQFLNHDLILLENQVPWMVLERLFCMTMEDVDQCSLMQLAMEFFAHIFSSTRSSTSPAHVDRAILQDIEHILDLLRKLLISSVGGDEERELGWRPMPSASNLAEAGIKFRTRKESHSILDIDFKNGVLEIPLLLIEETTETIFRNLISFEQCYPNCEARFTSYAVLLDNLINTTKDVEILCDNNIIANWLSPEDAVQFFNKLYHNSYVKEFYYKRVCRDVNKYCQRRLPRWRAVLVRNYFNNPWAILSILVVFASLILSLLQTVFTIKQ</sequence>
<dbReference type="RefSeq" id="XP_035549961.1">
    <property type="nucleotide sequence ID" value="XM_035694068.1"/>
</dbReference>
<keyword evidence="1" id="KW-1185">Reference proteome</keyword>
<dbReference type="PANTHER" id="PTHR31170:SF17">
    <property type="match status" value="1"/>
</dbReference>
<name>A0A6P9ERU5_JUGRE</name>
<evidence type="ECO:0000313" key="1">
    <source>
        <dbReference type="Proteomes" id="UP000235220"/>
    </source>
</evidence>
<organism evidence="1 2">
    <name type="scientific">Juglans regia</name>
    <name type="common">English walnut</name>
    <dbReference type="NCBI Taxonomy" id="51240"/>
    <lineage>
        <taxon>Eukaryota</taxon>
        <taxon>Viridiplantae</taxon>
        <taxon>Streptophyta</taxon>
        <taxon>Embryophyta</taxon>
        <taxon>Tracheophyta</taxon>
        <taxon>Spermatophyta</taxon>
        <taxon>Magnoliopsida</taxon>
        <taxon>eudicotyledons</taxon>
        <taxon>Gunneridae</taxon>
        <taxon>Pentapetalae</taxon>
        <taxon>rosids</taxon>
        <taxon>fabids</taxon>
        <taxon>Fagales</taxon>
        <taxon>Juglandaceae</taxon>
        <taxon>Juglans</taxon>
    </lineage>
</organism>
<dbReference type="PANTHER" id="PTHR31170">
    <property type="entry name" value="BNAC04G53230D PROTEIN"/>
    <property type="match status" value="1"/>
</dbReference>
<dbReference type="Gramene" id="Jr01_06400_p1">
    <property type="protein sequence ID" value="cds.Jr01_06400_p1"/>
    <property type="gene ID" value="Jr01_06400"/>
</dbReference>
<accession>A0A6P9ERU5</accession>
<dbReference type="OrthoDB" id="591587at2759"/>
<dbReference type="KEGG" id="jre:108992076"/>
<dbReference type="Pfam" id="PF03140">
    <property type="entry name" value="DUF247"/>
    <property type="match status" value="1"/>
</dbReference>
<evidence type="ECO:0000313" key="2">
    <source>
        <dbReference type="RefSeq" id="XP_035549961.1"/>
    </source>
</evidence>
<reference evidence="2" key="1">
    <citation type="submission" date="2025-08" db="UniProtKB">
        <authorList>
            <consortium name="RefSeq"/>
        </authorList>
    </citation>
    <scope>IDENTIFICATION</scope>
    <source>
        <tissue evidence="2">Leaves</tissue>
    </source>
</reference>
<protein>
    <submittedName>
        <fullName evidence="2">UPF0481 protein At3g47200-like</fullName>
    </submittedName>
</protein>
<dbReference type="Proteomes" id="UP000235220">
    <property type="component" value="Chromosome 1"/>
</dbReference>
<dbReference type="InterPro" id="IPR004158">
    <property type="entry name" value="DUF247_pln"/>
</dbReference>